<comment type="caution">
    <text evidence="1">The sequence shown here is derived from an EMBL/GenBank/DDBJ whole genome shotgun (WGS) entry which is preliminary data.</text>
</comment>
<organism evidence="1 2">
    <name type="scientific">Humitalea rosea</name>
    <dbReference type="NCBI Taxonomy" id="990373"/>
    <lineage>
        <taxon>Bacteria</taxon>
        <taxon>Pseudomonadati</taxon>
        <taxon>Pseudomonadota</taxon>
        <taxon>Alphaproteobacteria</taxon>
        <taxon>Acetobacterales</taxon>
        <taxon>Roseomonadaceae</taxon>
        <taxon>Humitalea</taxon>
    </lineage>
</organism>
<dbReference type="Proteomes" id="UP000249688">
    <property type="component" value="Unassembled WGS sequence"/>
</dbReference>
<dbReference type="AlphaFoldDB" id="A0A2W7KQ30"/>
<evidence type="ECO:0000313" key="2">
    <source>
        <dbReference type="Proteomes" id="UP000249688"/>
    </source>
</evidence>
<dbReference type="EMBL" id="QKYU01000002">
    <property type="protein sequence ID" value="PZW50445.1"/>
    <property type="molecule type" value="Genomic_DNA"/>
</dbReference>
<protein>
    <submittedName>
        <fullName evidence="1">Uncharacterized protein</fullName>
    </submittedName>
</protein>
<name>A0A2W7KQ30_9PROT</name>
<accession>A0A2W7KQ30</accession>
<keyword evidence="2" id="KW-1185">Reference proteome</keyword>
<reference evidence="1 2" key="1">
    <citation type="submission" date="2018-06" db="EMBL/GenBank/DDBJ databases">
        <title>Genomic Encyclopedia of Archaeal and Bacterial Type Strains, Phase II (KMG-II): from individual species to whole genera.</title>
        <authorList>
            <person name="Goeker M."/>
        </authorList>
    </citation>
    <scope>NUCLEOTIDE SEQUENCE [LARGE SCALE GENOMIC DNA]</scope>
    <source>
        <strain evidence="1 2">DSM 24525</strain>
    </source>
</reference>
<sequence length="93" mass="9814">MTAPNLRGKEELEEAVAIVVAKYSDYLRRCSPSADEDPKAFTAWHAGGRAALAHLEHLLKLLKPTGGAAEAVAAGEDLLAQASSDMGPPDDEE</sequence>
<proteinExistence type="predicted"/>
<gene>
    <name evidence="1" type="ORF">C8P66_102133</name>
</gene>
<evidence type="ECO:0000313" key="1">
    <source>
        <dbReference type="EMBL" id="PZW50445.1"/>
    </source>
</evidence>